<evidence type="ECO:0000313" key="5">
    <source>
        <dbReference type="EMBL" id="COW51680.1"/>
    </source>
</evidence>
<dbReference type="EMBL" id="CGCX01000340">
    <property type="protein sequence ID" value="CFR73480.1"/>
    <property type="molecule type" value="Genomic_DNA"/>
</dbReference>
<evidence type="ECO:0000313" key="6">
    <source>
        <dbReference type="EMBL" id="CPB20912.1"/>
    </source>
</evidence>
<name>A0A0U0S695_MYCTX</name>
<organism evidence="3 7">
    <name type="scientific">Mycobacterium tuberculosis</name>
    <dbReference type="NCBI Taxonomy" id="1773"/>
    <lineage>
        <taxon>Bacteria</taxon>
        <taxon>Bacillati</taxon>
        <taxon>Actinomycetota</taxon>
        <taxon>Actinomycetes</taxon>
        <taxon>Mycobacteriales</taxon>
        <taxon>Mycobacteriaceae</taxon>
        <taxon>Mycobacterium</taxon>
        <taxon>Mycobacterium tuberculosis complex</taxon>
    </lineage>
</organism>
<dbReference type="Proteomes" id="UP000048600">
    <property type="component" value="Unassembled WGS sequence"/>
</dbReference>
<sequence>MAVRAQFCWIIRHVAAPKASPPSASTANGARSSSPALCSWANIDGVVSIMSRPNRSIASTSAPASR</sequence>
<dbReference type="EMBL" id="CHKL01000320">
    <property type="protein sequence ID" value="COW51680.1"/>
    <property type="molecule type" value="Genomic_DNA"/>
</dbReference>
<evidence type="ECO:0000256" key="1">
    <source>
        <dbReference type="SAM" id="MobiDB-lite"/>
    </source>
</evidence>
<dbReference type="EMBL" id="CSAJ01000298">
    <property type="protein sequence ID" value="COW32869.1"/>
    <property type="molecule type" value="Genomic_DNA"/>
</dbReference>
<reference evidence="7 8" key="3">
    <citation type="submission" date="2015-03" db="EMBL/GenBank/DDBJ databases">
        <authorList>
            <consortium name="Pathogen Informatics"/>
        </authorList>
    </citation>
    <scope>NUCLEOTIDE SEQUENCE [LARGE SCALE GENOMIC DNA]</scope>
    <source>
        <strain evidence="2 10">C09601061</strain>
        <strain evidence="7">K00500041</strain>
        <strain evidence="4 9">M09401471</strain>
        <strain evidence="8">N09902308</strain>
        <strain evidence="5 11">P00601463</strain>
    </source>
</reference>
<feature type="region of interest" description="Disordered" evidence="1">
    <location>
        <begin position="17"/>
        <end position="36"/>
    </location>
</feature>
<dbReference type="EMBL" id="CSBK01003755">
    <property type="protein sequence ID" value="CPB20912.1"/>
    <property type="molecule type" value="Genomic_DNA"/>
</dbReference>
<dbReference type="Proteomes" id="UP000046680">
    <property type="component" value="Unassembled WGS sequence"/>
</dbReference>
<dbReference type="Proteomes" id="UP000044938">
    <property type="component" value="Unassembled WGS sequence"/>
</dbReference>
<dbReference type="Proteomes" id="UP000038802">
    <property type="component" value="Unassembled WGS sequence"/>
</dbReference>
<protein>
    <submittedName>
        <fullName evidence="3">Uncharacterized protein</fullName>
    </submittedName>
</protein>
<evidence type="ECO:0000313" key="2">
    <source>
        <dbReference type="EMBL" id="CFR73480.1"/>
    </source>
</evidence>
<reference evidence="3" key="1">
    <citation type="submission" date="2015-03" db="EMBL/GenBank/DDBJ databases">
        <authorList>
            <person name="Murphy D."/>
        </authorList>
    </citation>
    <scope>NUCLEOTIDE SEQUENCE [LARGE SCALE GENOMIC DNA]</scope>
    <source>
        <strain evidence="3">K00500041</strain>
    </source>
</reference>
<dbReference type="Proteomes" id="UP000039021">
    <property type="component" value="Unassembled WGS sequence"/>
</dbReference>
<gene>
    <name evidence="2" type="ORF">ERS007657_01198</name>
    <name evidence="3" type="ORF">ERS007703_02916</name>
    <name evidence="4" type="ORF">ERS007720_02364</name>
    <name evidence="6" type="ORF">ERS007739_05127</name>
    <name evidence="5" type="ORF">ERS007741_02637</name>
</gene>
<reference evidence="6" key="2">
    <citation type="submission" date="2015-03" db="EMBL/GenBank/DDBJ databases">
        <authorList>
            <consortium name="Pathogen Informatics"/>
            <person name="Murphy D."/>
        </authorList>
    </citation>
    <scope>NUCLEOTIDE SEQUENCE</scope>
    <source>
        <strain evidence="6">N09902308</strain>
    </source>
</reference>
<proteinExistence type="predicted"/>
<evidence type="ECO:0000313" key="8">
    <source>
        <dbReference type="Proteomes" id="UP000039021"/>
    </source>
</evidence>
<dbReference type="EMBL" id="CSAE01000355">
    <property type="protein sequence ID" value="COW15927.1"/>
    <property type="molecule type" value="Genomic_DNA"/>
</dbReference>
<evidence type="ECO:0000313" key="4">
    <source>
        <dbReference type="EMBL" id="COW32869.1"/>
    </source>
</evidence>
<dbReference type="AlphaFoldDB" id="A0A0U0S695"/>
<evidence type="ECO:0000313" key="9">
    <source>
        <dbReference type="Proteomes" id="UP000044938"/>
    </source>
</evidence>
<accession>A0A0U0S695</accession>
<feature type="compositionally biased region" description="Low complexity" evidence="1">
    <location>
        <begin position="17"/>
        <end position="27"/>
    </location>
</feature>
<evidence type="ECO:0000313" key="3">
    <source>
        <dbReference type="EMBL" id="COW15927.1"/>
    </source>
</evidence>
<evidence type="ECO:0000313" key="10">
    <source>
        <dbReference type="Proteomes" id="UP000046680"/>
    </source>
</evidence>
<evidence type="ECO:0000313" key="11">
    <source>
        <dbReference type="Proteomes" id="UP000048600"/>
    </source>
</evidence>
<evidence type="ECO:0000313" key="7">
    <source>
        <dbReference type="Proteomes" id="UP000038802"/>
    </source>
</evidence>